<dbReference type="Proteomes" id="UP001244011">
    <property type="component" value="Unassembled WGS sequence"/>
</dbReference>
<protein>
    <submittedName>
        <fullName evidence="2">Uncharacterized protein</fullName>
    </submittedName>
</protein>
<evidence type="ECO:0000256" key="1">
    <source>
        <dbReference type="SAM" id="SignalP"/>
    </source>
</evidence>
<proteinExistence type="predicted"/>
<organism evidence="2 3">
    <name type="scientific">Phialemonium atrogriseum</name>
    <dbReference type="NCBI Taxonomy" id="1093897"/>
    <lineage>
        <taxon>Eukaryota</taxon>
        <taxon>Fungi</taxon>
        <taxon>Dikarya</taxon>
        <taxon>Ascomycota</taxon>
        <taxon>Pezizomycotina</taxon>
        <taxon>Sordariomycetes</taxon>
        <taxon>Sordariomycetidae</taxon>
        <taxon>Cephalothecales</taxon>
        <taxon>Cephalothecaceae</taxon>
        <taxon>Phialemonium</taxon>
    </lineage>
</organism>
<feature type="chain" id="PRO_5042496884" evidence="1">
    <location>
        <begin position="19"/>
        <end position="449"/>
    </location>
</feature>
<dbReference type="RefSeq" id="XP_060278328.1">
    <property type="nucleotide sequence ID" value="XM_060432921.1"/>
</dbReference>
<comment type="caution">
    <text evidence="2">The sequence shown here is derived from an EMBL/GenBank/DDBJ whole genome shotgun (WGS) entry which is preliminary data.</text>
</comment>
<dbReference type="GeneID" id="85316108"/>
<dbReference type="AlphaFoldDB" id="A0AAJ0BQ17"/>
<reference evidence="2" key="1">
    <citation type="submission" date="2023-06" db="EMBL/GenBank/DDBJ databases">
        <title>Genome-scale phylogeny and comparative genomics of the fungal order Sordariales.</title>
        <authorList>
            <consortium name="Lawrence Berkeley National Laboratory"/>
            <person name="Hensen N."/>
            <person name="Bonometti L."/>
            <person name="Westerberg I."/>
            <person name="Brannstrom I.O."/>
            <person name="Guillou S."/>
            <person name="Cros-Aarteil S."/>
            <person name="Calhoun S."/>
            <person name="Haridas S."/>
            <person name="Kuo A."/>
            <person name="Mondo S."/>
            <person name="Pangilinan J."/>
            <person name="Riley R."/>
            <person name="Labutti K."/>
            <person name="Andreopoulos B."/>
            <person name="Lipzen A."/>
            <person name="Chen C."/>
            <person name="Yanf M."/>
            <person name="Daum C."/>
            <person name="Ng V."/>
            <person name="Clum A."/>
            <person name="Steindorff A."/>
            <person name="Ohm R."/>
            <person name="Martin F."/>
            <person name="Silar P."/>
            <person name="Natvig D."/>
            <person name="Lalanne C."/>
            <person name="Gautier V."/>
            <person name="Ament-Velasquez S.L."/>
            <person name="Kruys A."/>
            <person name="Hutchinson M.I."/>
            <person name="Powell A.J."/>
            <person name="Barry K."/>
            <person name="Miller A.N."/>
            <person name="Grigoriev I.V."/>
            <person name="Debuchy R."/>
            <person name="Gladieux P."/>
            <person name="Thoren M.H."/>
            <person name="Johannesson H."/>
        </authorList>
    </citation>
    <scope>NUCLEOTIDE SEQUENCE</scope>
    <source>
        <strain evidence="2">8032-3</strain>
    </source>
</reference>
<dbReference type="EMBL" id="MU839043">
    <property type="protein sequence ID" value="KAK1762115.1"/>
    <property type="molecule type" value="Genomic_DNA"/>
</dbReference>
<accession>A0AAJ0BQ17</accession>
<feature type="signal peptide" evidence="1">
    <location>
        <begin position="1"/>
        <end position="18"/>
    </location>
</feature>
<keyword evidence="1" id="KW-0732">Signal</keyword>
<sequence length="449" mass="51439">MVRLFLQACVLLRGGTNAKKPRHSVTMAVIPPTLIQPLCLHSSGSQREQHQNWRDHTATIFMAGHYCGPLDSIQSLRSAILSHSSLYVGFRENPDRVISDILNGQMSPETMVYAIAAYEANSIDSDDKEQIEDFLMRWFDFAGPDAPGEYYITPGEQDPSVASALSRTHTIVQYFTRDLVQDTLPLSREELGLERSDHTRASPSEVFRIHRALYRFQGYCNLFFRDEKEFCPDRERTSALCALLHVYFFGLFSTWVNEQLACVHDYLERVLSRAFDDVAAHDVQWGFESVDWLSKGKANEHKQAYDWTPEHLNDLRRWGTDGPVDGIKSGPFRMWLEAHKGFRVRDAVYHEEHPRLRRCGYVLWDAPDPPIDEKVLRGHFLDARRQGLLDYLALNGARDKMNKSWTERAAIYESGGRGYWNEGDLSQVVWSEGASQVAMGSSMEKLRVL</sequence>
<keyword evidence="3" id="KW-1185">Reference proteome</keyword>
<name>A0AAJ0BQ17_9PEZI</name>
<gene>
    <name evidence="2" type="ORF">QBC33DRAFT_623954</name>
</gene>
<evidence type="ECO:0000313" key="3">
    <source>
        <dbReference type="Proteomes" id="UP001244011"/>
    </source>
</evidence>
<evidence type="ECO:0000313" key="2">
    <source>
        <dbReference type="EMBL" id="KAK1762115.1"/>
    </source>
</evidence>